<keyword evidence="2" id="KW-0813">Transport</keyword>
<evidence type="ECO:0000256" key="5">
    <source>
        <dbReference type="SAM" id="MobiDB-lite"/>
    </source>
</evidence>
<dbReference type="InterPro" id="IPR029175">
    <property type="entry name" value="EXOC2/Sec5"/>
</dbReference>
<dbReference type="GO" id="GO:0006887">
    <property type="term" value="P:exocytosis"/>
    <property type="evidence" value="ECO:0007669"/>
    <property type="project" value="UniProtKB-KW"/>
</dbReference>
<gene>
    <name evidence="7" type="ORF">ACHAWU_003421</name>
</gene>
<dbReference type="PANTHER" id="PTHR13043">
    <property type="entry name" value="EXOCYST COMPLEX COMPONENT SEC5"/>
    <property type="match status" value="1"/>
</dbReference>
<evidence type="ECO:0000256" key="1">
    <source>
        <dbReference type="ARBA" id="ARBA00010578"/>
    </source>
</evidence>
<comment type="caution">
    <text evidence="7">The sequence shown here is derived from an EMBL/GenBank/DDBJ whole genome shotgun (WGS) entry which is preliminary data.</text>
</comment>
<comment type="similarity">
    <text evidence="1">Belongs to the SEC5 family.</text>
</comment>
<dbReference type="Proteomes" id="UP001530293">
    <property type="component" value="Unassembled WGS sequence"/>
</dbReference>
<protein>
    <recommendedName>
        <fullName evidence="6">Exocyst complex component EXOC2/Sec5 N-terminal domain-containing protein</fullName>
    </recommendedName>
</protein>
<evidence type="ECO:0000259" key="6">
    <source>
        <dbReference type="Pfam" id="PF15469"/>
    </source>
</evidence>
<evidence type="ECO:0000256" key="4">
    <source>
        <dbReference type="SAM" id="Coils"/>
    </source>
</evidence>
<feature type="region of interest" description="Disordered" evidence="5">
    <location>
        <begin position="286"/>
        <end position="306"/>
    </location>
</feature>
<evidence type="ECO:0000256" key="3">
    <source>
        <dbReference type="ARBA" id="ARBA00022483"/>
    </source>
</evidence>
<keyword evidence="8" id="KW-1185">Reference proteome</keyword>
<dbReference type="Pfam" id="PF15469">
    <property type="entry name" value="Sec5"/>
    <property type="match status" value="1"/>
</dbReference>
<evidence type="ECO:0000313" key="7">
    <source>
        <dbReference type="EMBL" id="KAL3766665.1"/>
    </source>
</evidence>
<reference evidence="7 8" key="1">
    <citation type="submission" date="2024-10" db="EMBL/GenBank/DDBJ databases">
        <title>Updated reference genomes for cyclostephanoid diatoms.</title>
        <authorList>
            <person name="Roberts W.R."/>
            <person name="Alverson A.J."/>
        </authorList>
    </citation>
    <scope>NUCLEOTIDE SEQUENCE [LARGE SCALE GENOMIC DNA]</scope>
    <source>
        <strain evidence="7 8">AJA232-27</strain>
    </source>
</reference>
<keyword evidence="3" id="KW-0268">Exocytosis</keyword>
<feature type="region of interest" description="Disordered" evidence="5">
    <location>
        <begin position="714"/>
        <end position="738"/>
    </location>
</feature>
<dbReference type="EMBL" id="JALLBG020000082">
    <property type="protein sequence ID" value="KAL3766665.1"/>
    <property type="molecule type" value="Genomic_DNA"/>
</dbReference>
<feature type="domain" description="Exocyst complex component EXOC2/Sec5 N-terminal" evidence="6">
    <location>
        <begin position="489"/>
        <end position="653"/>
    </location>
</feature>
<organism evidence="7 8">
    <name type="scientific">Discostella pseudostelligera</name>
    <dbReference type="NCBI Taxonomy" id="259834"/>
    <lineage>
        <taxon>Eukaryota</taxon>
        <taxon>Sar</taxon>
        <taxon>Stramenopiles</taxon>
        <taxon>Ochrophyta</taxon>
        <taxon>Bacillariophyta</taxon>
        <taxon>Coscinodiscophyceae</taxon>
        <taxon>Thalassiosirophycidae</taxon>
        <taxon>Stephanodiscales</taxon>
        <taxon>Stephanodiscaceae</taxon>
        <taxon>Discostella</taxon>
    </lineage>
</organism>
<dbReference type="PANTHER" id="PTHR13043:SF1">
    <property type="entry name" value="EXOCYST COMPLEX COMPONENT 2"/>
    <property type="match status" value="1"/>
</dbReference>
<accession>A0ABD3N1R9</accession>
<name>A0ABD3N1R9_9STRA</name>
<evidence type="ECO:0000313" key="8">
    <source>
        <dbReference type="Proteomes" id="UP001530293"/>
    </source>
</evidence>
<evidence type="ECO:0000256" key="2">
    <source>
        <dbReference type="ARBA" id="ARBA00022448"/>
    </source>
</evidence>
<sequence length="1298" mass="142006">MGDADRSTIEIKLLLKNLDPSKSSSIKHKDRLRRLNKFRNYVTTNPPPEFYDDDYSLLLLGSESPTACDDDDDQYGGSKTTNLVGLLRAAGCPSTDHKDALKRSARPTIALLRYLCLEFGSTTSTATSSKKTTTDAMLSNLLLHGELNGFAAAFCALNVPQLRTIRFDVHIGKGGGGGKDGGIGGNDMLVQLSNTQQSRGGSKEDACHLLALLLVRHTDTDYETLKPLNIMDFLPDAMSRYEFEVWLGENVSSEVRSVIQENILAATTGQVGGMVGRKTEEDIGRRATMATSSSAAARGNPFDDADDDEDGVLGVFGRNSHHPNKGVGQESQANMGRATGGLGGGFNPFGGDMLSGSFTHDGKPTRWSATHMASEKERTSGALFLEEEQKKAIAERKKAEEEKKRLLGRDPLGIHNTEQFDLQDIENNRESLILQALAEVEAEIDYELSSASESGVETVNWLEAQRQSLLNFVEAKKKSIASIGTDGESKEAHSFPSVLPTSPDFDPILFLTLVHRNATYKDLQESTSRLSRKTDNQVERLQNLVRDNFALFIKCSEGIDIFADQNSDEGNNQGMQQLQNRFKTLDHLAQSASDQARNSFKPLLDNTDEVRKVQSALSVLQRVAPLLQVPSLMRQHIENGNFSSVVKAYRKVLVIDKHECDVDLLRFVRLKAGEAAQDARHDLELILADETSPANSLLDAIRDLGELLELLEEEGENDKGDEKNMGEATPRSSGQNASRVGTFTIDRHVICVRDHTPALACLLLQTTHFRSLVDKSVANAEATVERLFGGDNIEHASSLSGGSGISSSGNSSDGTPLRGRDKWWKFEVLEARVDATLRVVTLAKYWLPRLLQIGRATQESEKRRMARQRGSKKFDGGGVGTKIMSAGDVFKSIVDPALTRLVEHAAYCALGCANQGSKYKISATFGKDSAESLCAILNSPLPATQTAKCAADLAELAEAINESSEAMFPIRLTADDGDGMRASSQSPLERCSQLTNAAVIMIEQRVCIYSFDACARKCSISASGNGVFDGDALLHCVQKLSDDLTRSDECFREIEKGCLLVCQKCCEGLMSYVKDRSDAARLRVVAECADALNKTNIDVVREVSYLTNGEMENLESNLSSVISSLEKEMFGAFLDNVKRNAKSCARLGLIEVPSDYSQKTNKADELGPFPPYLASSFLAIVRCRAQVERALRDLSRSDGVTYQFLALQTASDGVVESICMELKSKWNQVRPGNLHVYSIHLQFLISTLKKYLSDDILSLASDTRRMLSTSGMGNGPEGLTALENLERLGRVYVMCLGD</sequence>
<proteinExistence type="inferred from homology"/>
<feature type="coiled-coil region" evidence="4">
    <location>
        <begin position="382"/>
        <end position="409"/>
    </location>
</feature>
<feature type="compositionally biased region" description="Low complexity" evidence="5">
    <location>
        <begin position="286"/>
        <end position="298"/>
    </location>
</feature>
<keyword evidence="4" id="KW-0175">Coiled coil</keyword>
<dbReference type="InterPro" id="IPR039481">
    <property type="entry name" value="EXOC2/Sec5_N_dom"/>
</dbReference>